<keyword evidence="2" id="KW-1185">Reference proteome</keyword>
<dbReference type="Proteomes" id="UP000054770">
    <property type="component" value="Unassembled WGS sequence"/>
</dbReference>
<protein>
    <submittedName>
        <fullName evidence="1">Uncharacterized protein</fullName>
    </submittedName>
</protein>
<accession>A0A158ICQ3</accession>
<gene>
    <name evidence="1" type="ORF">AWB68_02617</name>
</gene>
<dbReference type="AlphaFoldDB" id="A0A158ICQ3"/>
<organism evidence="1 2">
    <name type="scientific">Caballeronia choica</name>
    <dbReference type="NCBI Taxonomy" id="326476"/>
    <lineage>
        <taxon>Bacteria</taxon>
        <taxon>Pseudomonadati</taxon>
        <taxon>Pseudomonadota</taxon>
        <taxon>Betaproteobacteria</taxon>
        <taxon>Burkholderiales</taxon>
        <taxon>Burkholderiaceae</taxon>
        <taxon>Caballeronia</taxon>
    </lineage>
</organism>
<comment type="caution">
    <text evidence="1">The sequence shown here is derived from an EMBL/GenBank/DDBJ whole genome shotgun (WGS) entry which is preliminary data.</text>
</comment>
<proteinExistence type="predicted"/>
<evidence type="ECO:0000313" key="2">
    <source>
        <dbReference type="Proteomes" id="UP000054770"/>
    </source>
</evidence>
<name>A0A158ICQ3_9BURK</name>
<evidence type="ECO:0000313" key="1">
    <source>
        <dbReference type="EMBL" id="SAL54365.1"/>
    </source>
</evidence>
<dbReference type="RefSeq" id="WP_200828687.1">
    <property type="nucleotide sequence ID" value="NZ_FCON02000023.1"/>
</dbReference>
<dbReference type="EMBL" id="FCON02000023">
    <property type="protein sequence ID" value="SAL54365.1"/>
    <property type="molecule type" value="Genomic_DNA"/>
</dbReference>
<reference evidence="1" key="1">
    <citation type="submission" date="2016-01" db="EMBL/GenBank/DDBJ databases">
        <authorList>
            <person name="Peeters C."/>
        </authorList>
    </citation>
    <scope>NUCLEOTIDE SEQUENCE [LARGE SCALE GENOMIC DNA]</scope>
    <source>
        <strain evidence="1">LMG 22940</strain>
    </source>
</reference>
<sequence>MSTVATAPLTPKSDTRPHVVKLKIFWKTTRQWTDAEVADYRASVPILAEQIRGEQYWSKNGDIHANRFTCEDFALRVLIQYAASNGLPIKLTDGVRTYRNMELYGKPEHGQYDSSMYGFADMVELTYGAPDMQRSGSNTVRVSGPDALLPGDILAQANDWAGIAHHVQLVISKSASNISVMQGNSSGVIVRPLTTFLRVLGMNRADPQNGSYAGVKPETGSYSPSGVGWDYKNDITGRNVANFLKEFELYRWNFFEFNR</sequence>